<keyword evidence="4" id="KW-0249">Electron transport</keyword>
<protein>
    <recommendedName>
        <fullName evidence="7">Cytochrome c domain-containing protein</fullName>
    </recommendedName>
</protein>
<dbReference type="InterPro" id="IPR009056">
    <property type="entry name" value="Cyt_c-like_dom"/>
</dbReference>
<dbReference type="PANTHER" id="PTHR40942:SF4">
    <property type="entry name" value="CYTOCHROME C5"/>
    <property type="match status" value="1"/>
</dbReference>
<reference evidence="9" key="1">
    <citation type="journal article" date="2019" name="Int. J. Syst. Evol. Microbiol.">
        <title>The Global Catalogue of Microorganisms (GCM) 10K type strain sequencing project: providing services to taxonomists for standard genome sequencing and annotation.</title>
        <authorList>
            <consortium name="The Broad Institute Genomics Platform"/>
            <consortium name="The Broad Institute Genome Sequencing Center for Infectious Disease"/>
            <person name="Wu L."/>
            <person name="Ma J."/>
        </authorList>
    </citation>
    <scope>NUCLEOTIDE SEQUENCE [LARGE SCALE GENOMIC DNA]</scope>
    <source>
        <strain evidence="9">JCM 19212</strain>
    </source>
</reference>
<dbReference type="PANTHER" id="PTHR40942">
    <property type="match status" value="1"/>
</dbReference>
<keyword evidence="9" id="KW-1185">Reference proteome</keyword>
<dbReference type="EMBL" id="BAABKY010000002">
    <property type="protein sequence ID" value="GAA5073257.1"/>
    <property type="molecule type" value="Genomic_DNA"/>
</dbReference>
<keyword evidence="1" id="KW-0813">Transport</keyword>
<sequence>MASAPVVESATQAEAPAAAAVTEASVAATGGGDQTYQKTCAMCHGTPAMGAPVVGNKDDWSARIAQGKDTLYKHAIEGFSGAKGMMPARGGNPSLDDATVKAAVDHMVASSQ</sequence>
<name>A0ABP9L9I0_9GAMM</name>
<feature type="domain" description="Cytochrome c" evidence="7">
    <location>
        <begin position="27"/>
        <end position="109"/>
    </location>
</feature>
<evidence type="ECO:0000256" key="2">
    <source>
        <dbReference type="ARBA" id="ARBA00022617"/>
    </source>
</evidence>
<dbReference type="Pfam" id="PF13442">
    <property type="entry name" value="Cytochrome_CBB3"/>
    <property type="match status" value="1"/>
</dbReference>
<dbReference type="Gene3D" id="1.10.760.10">
    <property type="entry name" value="Cytochrome c-like domain"/>
    <property type="match status" value="1"/>
</dbReference>
<proteinExistence type="predicted"/>
<keyword evidence="5 6" id="KW-0408">Iron</keyword>
<keyword evidence="2 6" id="KW-0349">Heme</keyword>
<evidence type="ECO:0000256" key="6">
    <source>
        <dbReference type="PROSITE-ProRule" id="PRU00433"/>
    </source>
</evidence>
<comment type="caution">
    <text evidence="8">The sequence shown here is derived from an EMBL/GenBank/DDBJ whole genome shotgun (WGS) entry which is preliminary data.</text>
</comment>
<organism evidence="8 9">
    <name type="scientific">Lysobacter panacisoli</name>
    <dbReference type="NCBI Taxonomy" id="1255263"/>
    <lineage>
        <taxon>Bacteria</taxon>
        <taxon>Pseudomonadati</taxon>
        <taxon>Pseudomonadota</taxon>
        <taxon>Gammaproteobacteria</taxon>
        <taxon>Lysobacterales</taxon>
        <taxon>Lysobacteraceae</taxon>
        <taxon>Lysobacter</taxon>
    </lineage>
</organism>
<evidence type="ECO:0000256" key="3">
    <source>
        <dbReference type="ARBA" id="ARBA00022723"/>
    </source>
</evidence>
<evidence type="ECO:0000256" key="1">
    <source>
        <dbReference type="ARBA" id="ARBA00022448"/>
    </source>
</evidence>
<evidence type="ECO:0000256" key="5">
    <source>
        <dbReference type="ARBA" id="ARBA00023004"/>
    </source>
</evidence>
<keyword evidence="3 6" id="KW-0479">Metal-binding</keyword>
<accession>A0ABP9L9I0</accession>
<dbReference type="InterPro" id="IPR002323">
    <property type="entry name" value="Cyt_CIE"/>
</dbReference>
<dbReference type="InterPro" id="IPR036909">
    <property type="entry name" value="Cyt_c-like_dom_sf"/>
</dbReference>
<evidence type="ECO:0000256" key="4">
    <source>
        <dbReference type="ARBA" id="ARBA00022982"/>
    </source>
</evidence>
<dbReference type="RefSeq" id="WP_233264168.1">
    <property type="nucleotide sequence ID" value="NZ_BAABKY010000002.1"/>
</dbReference>
<dbReference type="PROSITE" id="PS51007">
    <property type="entry name" value="CYTC"/>
    <property type="match status" value="1"/>
</dbReference>
<evidence type="ECO:0000313" key="8">
    <source>
        <dbReference type="EMBL" id="GAA5073257.1"/>
    </source>
</evidence>
<gene>
    <name evidence="8" type="ORF">GCM10025759_14210</name>
</gene>
<evidence type="ECO:0000259" key="7">
    <source>
        <dbReference type="PROSITE" id="PS51007"/>
    </source>
</evidence>
<dbReference type="PRINTS" id="PR00607">
    <property type="entry name" value="CYTCHROMECIE"/>
</dbReference>
<dbReference type="Proteomes" id="UP001501083">
    <property type="component" value="Unassembled WGS sequence"/>
</dbReference>
<evidence type="ECO:0000313" key="9">
    <source>
        <dbReference type="Proteomes" id="UP001501083"/>
    </source>
</evidence>
<dbReference type="SUPFAM" id="SSF46626">
    <property type="entry name" value="Cytochrome c"/>
    <property type="match status" value="1"/>
</dbReference>